<reference evidence="3" key="1">
    <citation type="submission" date="2014-04" db="EMBL/GenBank/DDBJ databases">
        <title>Evolutionary Origins and Diversification of the Mycorrhizal Mutualists.</title>
        <authorList>
            <consortium name="DOE Joint Genome Institute"/>
            <consortium name="Mycorrhizal Genomics Consortium"/>
            <person name="Kohler A."/>
            <person name="Kuo A."/>
            <person name="Nagy L.G."/>
            <person name="Floudas D."/>
            <person name="Copeland A."/>
            <person name="Barry K.W."/>
            <person name="Cichocki N."/>
            <person name="Veneault-Fourrey C."/>
            <person name="LaButti K."/>
            <person name="Lindquist E.A."/>
            <person name="Lipzen A."/>
            <person name="Lundell T."/>
            <person name="Morin E."/>
            <person name="Murat C."/>
            <person name="Riley R."/>
            <person name="Ohm R."/>
            <person name="Sun H."/>
            <person name="Tunlid A."/>
            <person name="Henrissat B."/>
            <person name="Grigoriev I.V."/>
            <person name="Hibbett D.S."/>
            <person name="Martin F."/>
        </authorList>
    </citation>
    <scope>NUCLEOTIDE SEQUENCE [LARGE SCALE GENOMIC DNA]</scope>
    <source>
        <strain evidence="3">FD-334 SS-4</strain>
    </source>
</reference>
<evidence type="ECO:0000313" key="2">
    <source>
        <dbReference type="EMBL" id="KJA26812.1"/>
    </source>
</evidence>
<proteinExistence type="predicted"/>
<gene>
    <name evidence="2" type="ORF">HYPSUDRAFT_212960</name>
</gene>
<dbReference type="EMBL" id="KN817526">
    <property type="protein sequence ID" value="KJA26812.1"/>
    <property type="molecule type" value="Genomic_DNA"/>
</dbReference>
<protein>
    <submittedName>
        <fullName evidence="2">Uncharacterized protein</fullName>
    </submittedName>
</protein>
<name>A0A0D2LGP4_HYPSF</name>
<dbReference type="AlphaFoldDB" id="A0A0D2LGP4"/>
<dbReference type="Proteomes" id="UP000054270">
    <property type="component" value="Unassembled WGS sequence"/>
</dbReference>
<accession>A0A0D2LGP4</accession>
<keyword evidence="3" id="KW-1185">Reference proteome</keyword>
<evidence type="ECO:0000256" key="1">
    <source>
        <dbReference type="SAM" id="MobiDB-lite"/>
    </source>
</evidence>
<feature type="region of interest" description="Disordered" evidence="1">
    <location>
        <begin position="1"/>
        <end position="44"/>
    </location>
</feature>
<organism evidence="2 3">
    <name type="scientific">Hypholoma sublateritium (strain FD-334 SS-4)</name>
    <dbReference type="NCBI Taxonomy" id="945553"/>
    <lineage>
        <taxon>Eukaryota</taxon>
        <taxon>Fungi</taxon>
        <taxon>Dikarya</taxon>
        <taxon>Basidiomycota</taxon>
        <taxon>Agaricomycotina</taxon>
        <taxon>Agaricomycetes</taxon>
        <taxon>Agaricomycetidae</taxon>
        <taxon>Agaricales</taxon>
        <taxon>Agaricineae</taxon>
        <taxon>Strophariaceae</taxon>
        <taxon>Hypholoma</taxon>
    </lineage>
</organism>
<sequence>MTSKNDSDDRMRAQDDPVSRPAPSDTTPAAGGLRSPWDATEPTEIKLRPAMRLIGEPQTNGRPTPLRVCGYVFRISDIVNWMESQQLLPELKGSPTDRADKGWSYVLNTLGPRGISCWSVRTHFLDEHGNRTKWKCTSKSLILGSNETKKERLATRNMKKIELIHRVLGIPMGALGAPEWLIPVE</sequence>
<feature type="compositionally biased region" description="Basic and acidic residues" evidence="1">
    <location>
        <begin position="1"/>
        <end position="18"/>
    </location>
</feature>
<evidence type="ECO:0000313" key="3">
    <source>
        <dbReference type="Proteomes" id="UP000054270"/>
    </source>
</evidence>